<evidence type="ECO:0000313" key="1">
    <source>
        <dbReference type="EMBL" id="MEQ2168264.1"/>
    </source>
</evidence>
<organism evidence="1 2">
    <name type="scientific">Goodea atripinnis</name>
    <dbReference type="NCBI Taxonomy" id="208336"/>
    <lineage>
        <taxon>Eukaryota</taxon>
        <taxon>Metazoa</taxon>
        <taxon>Chordata</taxon>
        <taxon>Craniata</taxon>
        <taxon>Vertebrata</taxon>
        <taxon>Euteleostomi</taxon>
        <taxon>Actinopterygii</taxon>
        <taxon>Neopterygii</taxon>
        <taxon>Teleostei</taxon>
        <taxon>Neoteleostei</taxon>
        <taxon>Acanthomorphata</taxon>
        <taxon>Ovalentaria</taxon>
        <taxon>Atherinomorphae</taxon>
        <taxon>Cyprinodontiformes</taxon>
        <taxon>Goodeidae</taxon>
        <taxon>Goodea</taxon>
    </lineage>
</organism>
<reference evidence="1 2" key="1">
    <citation type="submission" date="2021-06" db="EMBL/GenBank/DDBJ databases">
        <authorList>
            <person name="Palmer J.M."/>
        </authorList>
    </citation>
    <scope>NUCLEOTIDE SEQUENCE [LARGE SCALE GENOMIC DNA]</scope>
    <source>
        <strain evidence="1 2">GA_2019</strain>
        <tissue evidence="1">Muscle</tissue>
    </source>
</reference>
<protein>
    <submittedName>
        <fullName evidence="1">Uncharacterized protein</fullName>
    </submittedName>
</protein>
<dbReference type="EMBL" id="JAHRIO010030794">
    <property type="protein sequence ID" value="MEQ2168264.1"/>
    <property type="molecule type" value="Genomic_DNA"/>
</dbReference>
<dbReference type="Proteomes" id="UP001476798">
    <property type="component" value="Unassembled WGS sequence"/>
</dbReference>
<gene>
    <name evidence="1" type="ORF">GOODEAATRI_012551</name>
</gene>
<proteinExistence type="predicted"/>
<keyword evidence="2" id="KW-1185">Reference proteome</keyword>
<evidence type="ECO:0000313" key="2">
    <source>
        <dbReference type="Proteomes" id="UP001476798"/>
    </source>
</evidence>
<sequence>MVCPHHRLCSPCHGHHVLEPTLSDTLGPNPVTPLIPQATLILVCITPAHGAVGVSPFSLGRWLPTACQPPLRQLQPTESNRCGWGLSYYRASGSGSMST</sequence>
<comment type="caution">
    <text evidence="1">The sequence shown here is derived from an EMBL/GenBank/DDBJ whole genome shotgun (WGS) entry which is preliminary data.</text>
</comment>
<name>A0ABV0NA37_9TELE</name>
<accession>A0ABV0NA37</accession>